<dbReference type="KEGG" id="dat:HRM2_24730"/>
<reference evidence="13 14" key="1">
    <citation type="journal article" date="2009" name="Environ. Microbiol.">
        <title>Genome sequence of Desulfobacterium autotrophicum HRM2, a marine sulfate reducer oxidizing organic carbon completely to carbon dioxide.</title>
        <authorList>
            <person name="Strittmatter A.W."/>
            <person name="Liesegang H."/>
            <person name="Rabus R."/>
            <person name="Decker I."/>
            <person name="Amann J."/>
            <person name="Andres S."/>
            <person name="Henne A."/>
            <person name="Fricke W.F."/>
            <person name="Martinez-Arias R."/>
            <person name="Bartels D."/>
            <person name="Goesmann A."/>
            <person name="Krause L."/>
            <person name="Puehler A."/>
            <person name="Klenk H.P."/>
            <person name="Richter M."/>
            <person name="Schuler M."/>
            <person name="Gloeckner F.O."/>
            <person name="Meyerdierks A."/>
            <person name="Gottschalk G."/>
            <person name="Amann R."/>
        </authorList>
    </citation>
    <scope>NUCLEOTIDE SEQUENCE [LARGE SCALE GENOMIC DNA]</scope>
    <source>
        <strain evidence="14">ATCC 43914 / DSM 3382 / HRM2</strain>
    </source>
</reference>
<accession>C0QFZ9</accession>
<keyword evidence="9 13" id="KW-0378">Hydrolase</keyword>
<name>C0QFZ9_DESAH</name>
<dbReference type="InterPro" id="IPR012337">
    <property type="entry name" value="RNaseH-like_sf"/>
</dbReference>
<evidence type="ECO:0000256" key="2">
    <source>
        <dbReference type="ARBA" id="ARBA00001946"/>
    </source>
</evidence>
<evidence type="ECO:0000313" key="14">
    <source>
        <dbReference type="Proteomes" id="UP000000442"/>
    </source>
</evidence>
<keyword evidence="14" id="KW-1185">Reference proteome</keyword>
<evidence type="ECO:0000259" key="12">
    <source>
        <dbReference type="PROSITE" id="PS50879"/>
    </source>
</evidence>
<dbReference type="Gene3D" id="3.30.420.10">
    <property type="entry name" value="Ribonuclease H-like superfamily/Ribonuclease H"/>
    <property type="match status" value="1"/>
</dbReference>
<dbReference type="EMBL" id="CP001087">
    <property type="protein sequence ID" value="ACN15567.1"/>
    <property type="molecule type" value="Genomic_DNA"/>
</dbReference>
<dbReference type="InterPro" id="IPR022892">
    <property type="entry name" value="RNaseHI"/>
</dbReference>
<evidence type="ECO:0000256" key="4">
    <source>
        <dbReference type="ARBA" id="ARBA00011245"/>
    </source>
</evidence>
<comment type="cofactor">
    <cofactor evidence="2">
        <name>Mg(2+)</name>
        <dbReference type="ChEBI" id="CHEBI:18420"/>
    </cofactor>
</comment>
<feature type="compositionally biased region" description="Basic and acidic residues" evidence="11">
    <location>
        <begin position="58"/>
        <end position="77"/>
    </location>
</feature>
<evidence type="ECO:0000256" key="9">
    <source>
        <dbReference type="ARBA" id="ARBA00022801"/>
    </source>
</evidence>
<dbReference type="CDD" id="cd09278">
    <property type="entry name" value="RNase_HI_prokaryote_like"/>
    <property type="match status" value="1"/>
</dbReference>
<protein>
    <recommendedName>
        <fullName evidence="5">ribonuclease H</fullName>
        <ecNumber evidence="5">3.1.26.4</ecNumber>
    </recommendedName>
</protein>
<feature type="domain" description="RNase H type-1" evidence="12">
    <location>
        <begin position="85"/>
        <end position="215"/>
    </location>
</feature>
<dbReference type="GO" id="GO:0004523">
    <property type="term" value="F:RNA-DNA hybrid ribonuclease activity"/>
    <property type="evidence" value="ECO:0007669"/>
    <property type="project" value="UniProtKB-EC"/>
</dbReference>
<evidence type="ECO:0000256" key="10">
    <source>
        <dbReference type="ARBA" id="ARBA00022842"/>
    </source>
</evidence>
<keyword evidence="10" id="KW-0460">Magnesium</keyword>
<gene>
    <name evidence="13" type="primary">rnhA1</name>
    <name evidence="13" type="ordered locus">HRM2_24730</name>
</gene>
<dbReference type="SUPFAM" id="SSF53098">
    <property type="entry name" value="Ribonuclease H-like"/>
    <property type="match status" value="1"/>
</dbReference>
<dbReference type="eggNOG" id="COG0328">
    <property type="taxonomic scope" value="Bacteria"/>
</dbReference>
<dbReference type="HOGENOM" id="CLU_1228278_0_0_7"/>
<dbReference type="GO" id="GO:0043137">
    <property type="term" value="P:DNA replication, removal of RNA primer"/>
    <property type="evidence" value="ECO:0007669"/>
    <property type="project" value="TreeGrafter"/>
</dbReference>
<comment type="subunit">
    <text evidence="4">Monomer.</text>
</comment>
<dbReference type="InterPro" id="IPR002156">
    <property type="entry name" value="RNaseH_domain"/>
</dbReference>
<dbReference type="STRING" id="177437.HRM2_24730"/>
<dbReference type="Pfam" id="PF00075">
    <property type="entry name" value="RNase_H"/>
    <property type="match status" value="1"/>
</dbReference>
<keyword evidence="6" id="KW-0540">Nuclease</keyword>
<dbReference type="PANTHER" id="PTHR10642:SF26">
    <property type="entry name" value="RIBONUCLEASE H1"/>
    <property type="match status" value="1"/>
</dbReference>
<feature type="region of interest" description="Disordered" evidence="11">
    <location>
        <begin position="58"/>
        <end position="81"/>
    </location>
</feature>
<evidence type="ECO:0000256" key="1">
    <source>
        <dbReference type="ARBA" id="ARBA00000077"/>
    </source>
</evidence>
<dbReference type="GO" id="GO:0003676">
    <property type="term" value="F:nucleic acid binding"/>
    <property type="evidence" value="ECO:0007669"/>
    <property type="project" value="InterPro"/>
</dbReference>
<evidence type="ECO:0000256" key="7">
    <source>
        <dbReference type="ARBA" id="ARBA00022723"/>
    </source>
</evidence>
<evidence type="ECO:0000256" key="8">
    <source>
        <dbReference type="ARBA" id="ARBA00022759"/>
    </source>
</evidence>
<comment type="catalytic activity">
    <reaction evidence="1">
        <text>Endonucleolytic cleavage to 5'-phosphomonoester.</text>
        <dbReference type="EC" id="3.1.26.4"/>
    </reaction>
</comment>
<dbReference type="AlphaFoldDB" id="C0QFZ9"/>
<evidence type="ECO:0000256" key="11">
    <source>
        <dbReference type="SAM" id="MobiDB-lite"/>
    </source>
</evidence>
<dbReference type="InterPro" id="IPR050092">
    <property type="entry name" value="RNase_H"/>
</dbReference>
<evidence type="ECO:0000256" key="5">
    <source>
        <dbReference type="ARBA" id="ARBA00012180"/>
    </source>
</evidence>
<sequence>MSFKNNKVWAAVLEGGDLAVDQGKVEIRYSLDQEYVYRVKPESLGPESLALSKKIVPDRAKKQEGPRSFLPRKEESPHPLIPMPPQGVIQIYTDGASSGNPGPAGLGVVLLYGDHKREISESIGRATNNVAELNAIKRGLELLKRTDLPIEIHTDSTYCIGVLVKGWKPAMNQELILGIRKLMGRFKQLRLVKVKGHSGVQGNERADALATAGVKKFSG</sequence>
<organism evidence="13 14">
    <name type="scientific">Desulforapulum autotrophicum (strain ATCC 43914 / DSM 3382 / VKM B-1955 / HRM2)</name>
    <name type="common">Desulfobacterium autotrophicum</name>
    <dbReference type="NCBI Taxonomy" id="177437"/>
    <lineage>
        <taxon>Bacteria</taxon>
        <taxon>Pseudomonadati</taxon>
        <taxon>Thermodesulfobacteriota</taxon>
        <taxon>Desulfobacteria</taxon>
        <taxon>Desulfobacterales</taxon>
        <taxon>Desulfobacteraceae</taxon>
        <taxon>Desulforapulum</taxon>
    </lineage>
</organism>
<keyword evidence="7" id="KW-0479">Metal-binding</keyword>
<proteinExistence type="inferred from homology"/>
<dbReference type="Proteomes" id="UP000000442">
    <property type="component" value="Chromosome"/>
</dbReference>
<dbReference type="InterPro" id="IPR036397">
    <property type="entry name" value="RNaseH_sf"/>
</dbReference>
<dbReference type="PANTHER" id="PTHR10642">
    <property type="entry name" value="RIBONUCLEASE H1"/>
    <property type="match status" value="1"/>
</dbReference>
<dbReference type="PROSITE" id="PS50879">
    <property type="entry name" value="RNASE_H_1"/>
    <property type="match status" value="1"/>
</dbReference>
<dbReference type="EC" id="3.1.26.4" evidence="5"/>
<evidence type="ECO:0000256" key="6">
    <source>
        <dbReference type="ARBA" id="ARBA00022722"/>
    </source>
</evidence>
<evidence type="ECO:0000256" key="3">
    <source>
        <dbReference type="ARBA" id="ARBA00005300"/>
    </source>
</evidence>
<keyword evidence="8" id="KW-0255">Endonuclease</keyword>
<evidence type="ECO:0000313" key="13">
    <source>
        <dbReference type="EMBL" id="ACN15567.1"/>
    </source>
</evidence>
<dbReference type="GO" id="GO:0046872">
    <property type="term" value="F:metal ion binding"/>
    <property type="evidence" value="ECO:0007669"/>
    <property type="project" value="UniProtKB-KW"/>
</dbReference>
<comment type="similarity">
    <text evidence="3">Belongs to the RNase H family.</text>
</comment>